<comment type="caution">
    <text evidence="7">The sequence shown here is derived from an EMBL/GenBank/DDBJ whole genome shotgun (WGS) entry which is preliminary data.</text>
</comment>
<feature type="domain" description="Receptor ligand binding region" evidence="6">
    <location>
        <begin position="142"/>
        <end position="429"/>
    </location>
</feature>
<keyword evidence="3 5" id="KW-1133">Transmembrane helix</keyword>
<dbReference type="InterPro" id="IPR028082">
    <property type="entry name" value="Peripla_BP_I"/>
</dbReference>
<evidence type="ECO:0000256" key="3">
    <source>
        <dbReference type="ARBA" id="ARBA00022989"/>
    </source>
</evidence>
<dbReference type="Gene3D" id="3.40.50.2300">
    <property type="match status" value="1"/>
</dbReference>
<feature type="transmembrane region" description="Helical" evidence="5">
    <location>
        <begin position="494"/>
        <end position="514"/>
    </location>
</feature>
<gene>
    <name evidence="7" type="primary">RvY_11261</name>
    <name evidence="7" type="synonym">RvY_11261.1</name>
    <name evidence="7" type="ORF">RvY_11261-1</name>
</gene>
<dbReference type="Pfam" id="PF01094">
    <property type="entry name" value="ANF_receptor"/>
    <property type="match status" value="1"/>
</dbReference>
<keyword evidence="4 5" id="KW-0472">Membrane</keyword>
<name>A0A1D1VFK6_RAMVA</name>
<proteinExistence type="predicted"/>
<evidence type="ECO:0000256" key="4">
    <source>
        <dbReference type="ARBA" id="ARBA00023136"/>
    </source>
</evidence>
<dbReference type="SUPFAM" id="SSF53822">
    <property type="entry name" value="Periplasmic binding protein-like I"/>
    <property type="match status" value="1"/>
</dbReference>
<protein>
    <recommendedName>
        <fullName evidence="6">Receptor ligand binding region domain-containing protein</fullName>
    </recommendedName>
</protein>
<dbReference type="OrthoDB" id="10065302at2759"/>
<sequence>MSRCGIQRARLTVCRRLVLLVILWKYLQEKNMYNLSLSSNTYGQPLFHVEVITLILYYAGEMGSYFLVEPAYESALEDIGRFYPRLSFSQNIITGPEYNECTDLMPVGDDVLAKFYYSNLSKWRAANLTVFLTNEADCDGHATAYLATNLRKLTIGTNFVSDIDNKEKWPTRIEAGPGGKSDVIWTVRTFRDVLLHFNWTTVLMVCDVNRNPAMLLWCTGNQNGLSTALQYNVSLLQVDGFFTTTNYTFVMEEIRRQTRVIIYMVFGGTLRKLMMAAQSANMTQGDFVHISSIILRHPIFGNYNWRYGENEDVTMKAAYRTVLFLEKDTVDDYPPYGSDLYFLKERWRNASSVRYNISYTPDTVNFHLTAAYAMFLSTAQVVQEFLDSNRPHLLEDGRNIARAFYSRTFTLRTGNFSLDEYGTLAGSNTILQQYYPDDALQLILKIQVMPLEIREVHPLHWPGPIWPPPNRPKCGFDGQDPVCWETGGGGRTEAAAGALIALILLLTVGSLVYLRTRKLDGLTWWLLAEDEVKKVQNTGASTLNKILSGWKIN</sequence>
<accession>A0A1D1VFK6</accession>
<evidence type="ECO:0000313" key="8">
    <source>
        <dbReference type="Proteomes" id="UP000186922"/>
    </source>
</evidence>
<evidence type="ECO:0000256" key="5">
    <source>
        <dbReference type="SAM" id="Phobius"/>
    </source>
</evidence>
<keyword evidence="2 5" id="KW-0812">Transmembrane</keyword>
<reference evidence="7 8" key="1">
    <citation type="journal article" date="2016" name="Nat. Commun.">
        <title>Extremotolerant tardigrade genome and improved radiotolerance of human cultured cells by tardigrade-unique protein.</title>
        <authorList>
            <person name="Hashimoto T."/>
            <person name="Horikawa D.D."/>
            <person name="Saito Y."/>
            <person name="Kuwahara H."/>
            <person name="Kozuka-Hata H."/>
            <person name="Shin-I T."/>
            <person name="Minakuchi Y."/>
            <person name="Ohishi K."/>
            <person name="Motoyama A."/>
            <person name="Aizu T."/>
            <person name="Enomoto A."/>
            <person name="Kondo K."/>
            <person name="Tanaka S."/>
            <person name="Hara Y."/>
            <person name="Koshikawa S."/>
            <person name="Sagara H."/>
            <person name="Miura T."/>
            <person name="Yokobori S."/>
            <person name="Miyagawa K."/>
            <person name="Suzuki Y."/>
            <person name="Kubo T."/>
            <person name="Oyama M."/>
            <person name="Kohara Y."/>
            <person name="Fujiyama A."/>
            <person name="Arakawa K."/>
            <person name="Katayama T."/>
            <person name="Toyoda A."/>
            <person name="Kunieda T."/>
        </authorList>
    </citation>
    <scope>NUCLEOTIDE SEQUENCE [LARGE SCALE GENOMIC DNA]</scope>
    <source>
        <strain evidence="7 8">YOKOZUNA-1</strain>
    </source>
</reference>
<dbReference type="STRING" id="947166.A0A1D1VFK6"/>
<dbReference type="AlphaFoldDB" id="A0A1D1VFK6"/>
<keyword evidence="8" id="KW-1185">Reference proteome</keyword>
<dbReference type="GO" id="GO:0016020">
    <property type="term" value="C:membrane"/>
    <property type="evidence" value="ECO:0007669"/>
    <property type="project" value="UniProtKB-SubCell"/>
</dbReference>
<dbReference type="EMBL" id="BDGG01000006">
    <property type="protein sequence ID" value="GAV00410.1"/>
    <property type="molecule type" value="Genomic_DNA"/>
</dbReference>
<dbReference type="InterPro" id="IPR001828">
    <property type="entry name" value="ANF_lig-bd_rcpt"/>
</dbReference>
<evidence type="ECO:0000256" key="2">
    <source>
        <dbReference type="ARBA" id="ARBA00022692"/>
    </source>
</evidence>
<comment type="subcellular location">
    <subcellularLocation>
        <location evidence="1">Membrane</location>
    </subcellularLocation>
</comment>
<evidence type="ECO:0000256" key="1">
    <source>
        <dbReference type="ARBA" id="ARBA00004370"/>
    </source>
</evidence>
<organism evidence="7 8">
    <name type="scientific">Ramazzottius varieornatus</name>
    <name type="common">Water bear</name>
    <name type="synonym">Tardigrade</name>
    <dbReference type="NCBI Taxonomy" id="947166"/>
    <lineage>
        <taxon>Eukaryota</taxon>
        <taxon>Metazoa</taxon>
        <taxon>Ecdysozoa</taxon>
        <taxon>Tardigrada</taxon>
        <taxon>Eutardigrada</taxon>
        <taxon>Parachela</taxon>
        <taxon>Hypsibioidea</taxon>
        <taxon>Ramazzottiidae</taxon>
        <taxon>Ramazzottius</taxon>
    </lineage>
</organism>
<dbReference type="Proteomes" id="UP000186922">
    <property type="component" value="Unassembled WGS sequence"/>
</dbReference>
<evidence type="ECO:0000313" key="7">
    <source>
        <dbReference type="EMBL" id="GAV00410.1"/>
    </source>
</evidence>
<evidence type="ECO:0000259" key="6">
    <source>
        <dbReference type="Pfam" id="PF01094"/>
    </source>
</evidence>